<dbReference type="KEGG" id="ypy:YPK_1112"/>
<sequence>MYLRRLYDLPVLSVAGTLSITSQIPESICFLLTYCAVWELAASAAVFTQPSKVA</sequence>
<reference evidence="1" key="1">
    <citation type="submission" date="2008-02" db="EMBL/GenBank/DDBJ databases">
        <title>Complete sequence of Yersinia pseudotuberculosis YPIII.</title>
        <authorList>
            <consortium name="US DOE Joint Genome Institute"/>
            <person name="Challacombe J.F."/>
            <person name="Bruce D."/>
            <person name="Detter J.C."/>
            <person name="Green L."/>
            <person name="Land M."/>
            <person name="Munk C."/>
            <person name="Lindler L.E."/>
            <person name="Nikolich M.P."/>
            <person name="Brettin T."/>
        </authorList>
    </citation>
    <scope>NUCLEOTIDE SEQUENCE</scope>
    <source>
        <strain evidence="1">YPIII</strain>
    </source>
</reference>
<name>A0A0H3B0P6_YERPY</name>
<dbReference type="EMBL" id="CP000950">
    <property type="protein sequence ID" value="ACA67410.1"/>
    <property type="molecule type" value="Genomic_DNA"/>
</dbReference>
<organism evidence="1">
    <name type="scientific">Yersinia pseudotuberculosis serotype O:3 (strain YPIII)</name>
    <dbReference type="NCBI Taxonomy" id="502800"/>
    <lineage>
        <taxon>Bacteria</taxon>
        <taxon>Pseudomonadati</taxon>
        <taxon>Pseudomonadota</taxon>
        <taxon>Gammaproteobacteria</taxon>
        <taxon>Enterobacterales</taxon>
        <taxon>Yersiniaceae</taxon>
        <taxon>Yersinia</taxon>
    </lineage>
</organism>
<dbReference type="AntiFam" id="ANF00052">
    <property type="entry name" value="Translation of DNA tandem repeat"/>
</dbReference>
<proteinExistence type="predicted"/>
<protein>
    <submittedName>
        <fullName evidence="1">Uncharacterized protein</fullName>
    </submittedName>
</protein>
<dbReference type="AlphaFoldDB" id="A0A0H3B0P6"/>
<gene>
    <name evidence="1" type="ordered locus">YPK_1112</name>
</gene>
<accession>A0A0H3B0P6</accession>
<evidence type="ECO:0000313" key="1">
    <source>
        <dbReference type="EMBL" id="ACA67410.1"/>
    </source>
</evidence>